<keyword evidence="1" id="KW-0812">Transmembrane</keyword>
<organism evidence="2 3">
    <name type="scientific">Pseudomonas fluorescens</name>
    <dbReference type="NCBI Taxonomy" id="294"/>
    <lineage>
        <taxon>Bacteria</taxon>
        <taxon>Pseudomonadati</taxon>
        <taxon>Pseudomonadota</taxon>
        <taxon>Gammaproteobacteria</taxon>
        <taxon>Pseudomonadales</taxon>
        <taxon>Pseudomonadaceae</taxon>
        <taxon>Pseudomonas</taxon>
    </lineage>
</organism>
<reference evidence="2 3" key="1">
    <citation type="submission" date="2019-09" db="EMBL/GenBank/DDBJ databases">
        <authorList>
            <person name="Chandra G."/>
            <person name="Truman W A."/>
        </authorList>
    </citation>
    <scope>NUCLEOTIDE SEQUENCE [LARGE SCALE GENOMIC DNA]</scope>
    <source>
        <strain evidence="2">PS900</strain>
    </source>
</reference>
<comment type="caution">
    <text evidence="2">The sequence shown here is derived from an EMBL/GenBank/DDBJ whole genome shotgun (WGS) entry which is preliminary data.</text>
</comment>
<name>A0A8H2RRN3_PSEFL</name>
<gene>
    <name evidence="2" type="ORF">PS900_00477</name>
</gene>
<feature type="transmembrane region" description="Helical" evidence="1">
    <location>
        <begin position="69"/>
        <end position="86"/>
    </location>
</feature>
<proteinExistence type="predicted"/>
<protein>
    <submittedName>
        <fullName evidence="2">Uncharacterized protein</fullName>
    </submittedName>
</protein>
<feature type="transmembrane region" description="Helical" evidence="1">
    <location>
        <begin position="28"/>
        <end position="49"/>
    </location>
</feature>
<dbReference type="EMBL" id="CABVIE010000001">
    <property type="protein sequence ID" value="VVO54586.1"/>
    <property type="molecule type" value="Genomic_DNA"/>
</dbReference>
<keyword evidence="1" id="KW-1133">Transmembrane helix</keyword>
<sequence>MAGNKNLESDGKTKEHGRHQLFQDHANMVALGLLWTVAIFTLIGMSIYIFHLLAPESAKWISSEGLDKIRTLLTGVLFSSAMTGYVNKRMSQ</sequence>
<evidence type="ECO:0000313" key="3">
    <source>
        <dbReference type="Proteomes" id="UP000325723"/>
    </source>
</evidence>
<dbReference type="AlphaFoldDB" id="A0A8H2RRN3"/>
<evidence type="ECO:0000256" key="1">
    <source>
        <dbReference type="SAM" id="Phobius"/>
    </source>
</evidence>
<dbReference type="Proteomes" id="UP000325723">
    <property type="component" value="Unassembled WGS sequence"/>
</dbReference>
<evidence type="ECO:0000313" key="2">
    <source>
        <dbReference type="EMBL" id="VVO54586.1"/>
    </source>
</evidence>
<keyword evidence="1" id="KW-0472">Membrane</keyword>
<accession>A0A8H2RRN3</accession>